<dbReference type="GO" id="GO:0005737">
    <property type="term" value="C:cytoplasm"/>
    <property type="evidence" value="ECO:0007669"/>
    <property type="project" value="UniProtKB-ARBA"/>
</dbReference>
<dbReference type="Gene3D" id="3.30.70.60">
    <property type="match status" value="1"/>
</dbReference>
<dbReference type="GO" id="GO:0006412">
    <property type="term" value="P:translation"/>
    <property type="evidence" value="ECO:0007669"/>
    <property type="project" value="InterPro"/>
</dbReference>
<organism evidence="2">
    <name type="scientific">freshwater metagenome</name>
    <dbReference type="NCBI Taxonomy" id="449393"/>
    <lineage>
        <taxon>unclassified sequences</taxon>
        <taxon>metagenomes</taxon>
        <taxon>ecological metagenomes</taxon>
    </lineage>
</organism>
<dbReference type="GO" id="GO:0070181">
    <property type="term" value="F:small ribosomal subunit rRNA binding"/>
    <property type="evidence" value="ECO:0007669"/>
    <property type="project" value="TreeGrafter"/>
</dbReference>
<evidence type="ECO:0000256" key="1">
    <source>
        <dbReference type="ARBA" id="ARBA00009512"/>
    </source>
</evidence>
<dbReference type="GO" id="GO:0005840">
    <property type="term" value="C:ribosome"/>
    <property type="evidence" value="ECO:0007669"/>
    <property type="project" value="InterPro"/>
</dbReference>
<protein>
    <submittedName>
        <fullName evidence="2">Unannotated protein</fullName>
    </submittedName>
</protein>
<dbReference type="InterPro" id="IPR035980">
    <property type="entry name" value="Ribosomal_bS6_sf"/>
</dbReference>
<proteinExistence type="inferred from homology"/>
<name>A0A6J6WWY3_9ZZZZ</name>
<gene>
    <name evidence="2" type="ORF">UFOPK2958_00968</name>
</gene>
<dbReference type="PANTHER" id="PTHR21011">
    <property type="entry name" value="MITOCHONDRIAL 28S RIBOSOMAL PROTEIN S6"/>
    <property type="match status" value="1"/>
</dbReference>
<dbReference type="InterPro" id="IPR000529">
    <property type="entry name" value="Ribosomal_bS6"/>
</dbReference>
<dbReference type="GO" id="GO:0003735">
    <property type="term" value="F:structural constituent of ribosome"/>
    <property type="evidence" value="ECO:0007669"/>
    <property type="project" value="InterPro"/>
</dbReference>
<reference evidence="2" key="1">
    <citation type="submission" date="2020-05" db="EMBL/GenBank/DDBJ databases">
        <authorList>
            <person name="Chiriac C."/>
            <person name="Salcher M."/>
            <person name="Ghai R."/>
            <person name="Kavagutti S V."/>
        </authorList>
    </citation>
    <scope>NUCLEOTIDE SEQUENCE</scope>
</reference>
<dbReference type="InterPro" id="IPR014717">
    <property type="entry name" value="Transl_elong_EF1B/ribsomal_bS6"/>
</dbReference>
<evidence type="ECO:0000313" key="2">
    <source>
        <dbReference type="EMBL" id="CAB4788265.1"/>
    </source>
</evidence>
<accession>A0A6J6WWY3</accession>
<sequence length="106" mass="11877">MRPYETMIVFDTSVDAQNIQVSLDRALDTIRNNGGTPGAIDRWGKRALAYEINKKKEGYYVVVEFSGAAETVTELDRILGLSDEVLRFKIVRLPARRTPATTATRS</sequence>
<comment type="similarity">
    <text evidence="1">Belongs to the bacterial ribosomal protein bS6 family.</text>
</comment>
<dbReference type="PANTHER" id="PTHR21011:SF1">
    <property type="entry name" value="SMALL RIBOSOMAL SUBUNIT PROTEIN BS6M"/>
    <property type="match status" value="1"/>
</dbReference>
<dbReference type="Pfam" id="PF01250">
    <property type="entry name" value="Ribosomal_S6"/>
    <property type="match status" value="1"/>
</dbReference>
<dbReference type="NCBIfam" id="TIGR00166">
    <property type="entry name" value="S6"/>
    <property type="match status" value="1"/>
</dbReference>
<dbReference type="CDD" id="cd00473">
    <property type="entry name" value="bS6"/>
    <property type="match status" value="1"/>
</dbReference>
<dbReference type="AlphaFoldDB" id="A0A6J6WWY3"/>
<dbReference type="InterPro" id="IPR020814">
    <property type="entry name" value="Ribosomal_S6_plastid/chlpt"/>
</dbReference>
<dbReference type="EMBL" id="CAFAAB010000110">
    <property type="protein sequence ID" value="CAB4788265.1"/>
    <property type="molecule type" value="Genomic_DNA"/>
</dbReference>
<dbReference type="SUPFAM" id="SSF54995">
    <property type="entry name" value="Ribosomal protein S6"/>
    <property type="match status" value="1"/>
</dbReference>
<dbReference type="HAMAP" id="MF_00360">
    <property type="entry name" value="Ribosomal_bS6"/>
    <property type="match status" value="1"/>
</dbReference>